<name>A0A4R9AMY2_9MICO</name>
<gene>
    <name evidence="3" type="ORF">E3T47_09200</name>
</gene>
<proteinExistence type="predicted"/>
<feature type="domain" description="Excalibur calcium-binding" evidence="2">
    <location>
        <begin position="175"/>
        <end position="195"/>
    </location>
</feature>
<dbReference type="AlphaFoldDB" id="A0A4R9AMY2"/>
<protein>
    <submittedName>
        <fullName evidence="3">Excalibur calcium-binding domain-containing protein</fullName>
    </submittedName>
</protein>
<feature type="compositionally biased region" description="Basic residues" evidence="1">
    <location>
        <begin position="160"/>
        <end position="174"/>
    </location>
</feature>
<dbReference type="InterPro" id="IPR008613">
    <property type="entry name" value="Excalibur_Ca-bd_domain"/>
</dbReference>
<dbReference type="EMBL" id="SOHK01000014">
    <property type="protein sequence ID" value="TFD65709.1"/>
    <property type="molecule type" value="Genomic_DNA"/>
</dbReference>
<evidence type="ECO:0000256" key="1">
    <source>
        <dbReference type="SAM" id="MobiDB-lite"/>
    </source>
</evidence>
<reference evidence="3 4" key="1">
    <citation type="submission" date="2019-03" db="EMBL/GenBank/DDBJ databases">
        <title>Genomics of glacier-inhabiting Cryobacterium strains.</title>
        <authorList>
            <person name="Liu Q."/>
            <person name="Xin Y.-H."/>
        </authorList>
    </citation>
    <scope>NUCLEOTIDE SEQUENCE [LARGE SCALE GENOMIC DNA]</scope>
    <source>
        <strain evidence="3 4">Sr36</strain>
    </source>
</reference>
<keyword evidence="4" id="KW-1185">Reference proteome</keyword>
<evidence type="ECO:0000313" key="3">
    <source>
        <dbReference type="EMBL" id="TFD65709.1"/>
    </source>
</evidence>
<evidence type="ECO:0000259" key="2">
    <source>
        <dbReference type="Pfam" id="PF05901"/>
    </source>
</evidence>
<accession>A0A4R9AMY2</accession>
<comment type="caution">
    <text evidence="3">The sequence shown here is derived from an EMBL/GenBank/DDBJ whole genome shotgun (WGS) entry which is preliminary data.</text>
</comment>
<evidence type="ECO:0000313" key="4">
    <source>
        <dbReference type="Proteomes" id="UP000298154"/>
    </source>
</evidence>
<dbReference type="Pfam" id="PF05901">
    <property type="entry name" value="Excalibur"/>
    <property type="match status" value="1"/>
</dbReference>
<feature type="region of interest" description="Disordered" evidence="1">
    <location>
        <begin position="121"/>
        <end position="196"/>
    </location>
</feature>
<organism evidence="3 4">
    <name type="scientific">Cryobacterium ruanii</name>
    <dbReference type="NCBI Taxonomy" id="1259197"/>
    <lineage>
        <taxon>Bacteria</taxon>
        <taxon>Bacillati</taxon>
        <taxon>Actinomycetota</taxon>
        <taxon>Actinomycetes</taxon>
        <taxon>Micrococcales</taxon>
        <taxon>Microbacteriaceae</taxon>
        <taxon>Cryobacterium</taxon>
    </lineage>
</organism>
<sequence>MTQRYVPLVVVMRPKESLVCTAPPSRSPILHAHLDHARRVTRAVARGRVDRRFLCPVHDGQRDRRPHRHLRLGHRPSILGGHPNTKSCCRSTGRGNHCRHRGVVAGTGIRGDRSGEHEFATDCDGHTFSDAEPDVNSLGNHRGSAGRPGYHCDGSGSREHRSRRYRGDRHHGHRTAGDAGYRRHRDRDGDGVGCES</sequence>
<dbReference type="Proteomes" id="UP000298154">
    <property type="component" value="Unassembled WGS sequence"/>
</dbReference>
<dbReference type="RefSeq" id="WP_134555785.1">
    <property type="nucleotide sequence ID" value="NZ_SOHK01000014.1"/>
</dbReference>